<evidence type="ECO:0000313" key="1">
    <source>
        <dbReference type="EMBL" id="VWC28776.1"/>
    </source>
</evidence>
<name>A0A6P2QXQ6_9BURK</name>
<organism evidence="1 2">
    <name type="scientific">Burkholderia pseudomultivorans</name>
    <dbReference type="NCBI Taxonomy" id="1207504"/>
    <lineage>
        <taxon>Bacteria</taxon>
        <taxon>Pseudomonadati</taxon>
        <taxon>Pseudomonadota</taxon>
        <taxon>Betaproteobacteria</taxon>
        <taxon>Burkholderiales</taxon>
        <taxon>Burkholderiaceae</taxon>
        <taxon>Burkholderia</taxon>
        <taxon>Burkholderia cepacia complex</taxon>
    </lineage>
</organism>
<dbReference type="InterPro" id="IPR018247">
    <property type="entry name" value="EF_Hand_1_Ca_BS"/>
</dbReference>
<evidence type="ECO:0000313" key="2">
    <source>
        <dbReference type="Proteomes" id="UP000494162"/>
    </source>
</evidence>
<proteinExistence type="predicted"/>
<dbReference type="Gene3D" id="3.40.50.2000">
    <property type="entry name" value="Glycogen Phosphorylase B"/>
    <property type="match status" value="2"/>
</dbReference>
<dbReference type="Pfam" id="PF13692">
    <property type="entry name" value="Glyco_trans_1_4"/>
    <property type="match status" value="1"/>
</dbReference>
<dbReference type="RefSeq" id="WP_174904332.1">
    <property type="nucleotide sequence ID" value="NZ_CABVPP010000082.1"/>
</dbReference>
<reference evidence="1 2" key="1">
    <citation type="submission" date="2019-09" db="EMBL/GenBank/DDBJ databases">
        <authorList>
            <person name="Depoorter E."/>
        </authorList>
    </citation>
    <scope>NUCLEOTIDE SEQUENCE [LARGE SCALE GENOMIC DNA]</scope>
    <source>
        <strain evidence="1">LMG 26883</strain>
    </source>
</reference>
<sequence>MFESVPTEQIEYSDPWSLSFEKRLSMLRTGETRIAYFYDRPDNSTFRYRAFNMVEAINNENAHEVSASWFHVGDLPQMESVIAVSDVLIFCRSKYTPAHAHVVSMAHRRGIRIGFDIDDLVFDTQYAHLVLDTLDQDTSNELALNDFFAFMARHGTLLKLCDFATTTNQFLAKKIEEFAPHLSARIVPNFLNRRQQEVSESFFHRKNTTGFKSTTPFHIGYFSGTPTHRRDFAVVSQTLARLLDRYSELRLIIVGFLEPGPYLERHADRIDRHPLQDFVNLQRLIASTEINIAPLIDNTFTNCKSELKYFEAAITGTLTVATPTYTFNEAIRDGQNGYLSKSHEWEEKLETAIARLRSPDSYSDIALRAFNECKSLYGWDRQADKIRAATLHV</sequence>
<dbReference type="AlphaFoldDB" id="A0A6P2QXQ6"/>
<accession>A0A6P2QXQ6</accession>
<dbReference type="GeneID" id="93173347"/>
<dbReference type="SUPFAM" id="SSF53756">
    <property type="entry name" value="UDP-Glycosyltransferase/glycogen phosphorylase"/>
    <property type="match status" value="1"/>
</dbReference>
<evidence type="ECO:0008006" key="3">
    <source>
        <dbReference type="Google" id="ProtNLM"/>
    </source>
</evidence>
<dbReference type="PROSITE" id="PS00018">
    <property type="entry name" value="EF_HAND_1"/>
    <property type="match status" value="1"/>
</dbReference>
<gene>
    <name evidence="1" type="ORF">BPS26883_06285</name>
</gene>
<dbReference type="EMBL" id="CABVPP010000082">
    <property type="protein sequence ID" value="VWC28776.1"/>
    <property type="molecule type" value="Genomic_DNA"/>
</dbReference>
<protein>
    <recommendedName>
        <fullName evidence="3">Glycosyl transferase family 1</fullName>
    </recommendedName>
</protein>
<dbReference type="Proteomes" id="UP000494162">
    <property type="component" value="Unassembled WGS sequence"/>
</dbReference>